<sequence>MVHEDWAGNAWSQIFSYKNKIDLLLVDLFDERHGIYRFTRNEVVTRTAEIVGTPLEEEVQNCQFLKFGTSPHFKTWKHAADVFAFRLRQNDLFEKTVVVKVPWAKHTREGKTVPSSMGLNASEANQLFARYYAYLQSLGLQILDLTDFPVYAEPLHQWGLAPFHYTLEVYKEMTRKLTDIVDSFSTQEKELTDA</sequence>
<proteinExistence type="predicted"/>
<keyword evidence="2" id="KW-1185">Reference proteome</keyword>
<dbReference type="AlphaFoldDB" id="A0A917IUS6"/>
<evidence type="ECO:0000313" key="1">
    <source>
        <dbReference type="EMBL" id="GGH65126.1"/>
    </source>
</evidence>
<dbReference type="Pfam" id="PF19786">
    <property type="entry name" value="DUF6270"/>
    <property type="match status" value="1"/>
</dbReference>
<dbReference type="EMBL" id="BMDC01000003">
    <property type="protein sequence ID" value="GGH65126.1"/>
    <property type="molecule type" value="Genomic_DNA"/>
</dbReference>
<dbReference type="InterPro" id="IPR046237">
    <property type="entry name" value="DUF6270"/>
</dbReference>
<comment type="caution">
    <text evidence="1">The sequence shown here is derived from an EMBL/GenBank/DDBJ whole genome shotgun (WGS) entry which is preliminary data.</text>
</comment>
<protein>
    <submittedName>
        <fullName evidence="1">Uncharacterized protein</fullName>
    </submittedName>
</protein>
<reference evidence="1 2" key="1">
    <citation type="journal article" date="2014" name="Int. J. Syst. Evol. Microbiol.">
        <title>Complete genome sequence of Corynebacterium casei LMG S-19264T (=DSM 44701T), isolated from a smear-ripened cheese.</title>
        <authorList>
            <consortium name="US DOE Joint Genome Institute (JGI-PGF)"/>
            <person name="Walter F."/>
            <person name="Albersmeier A."/>
            <person name="Kalinowski J."/>
            <person name="Ruckert C."/>
        </authorList>
    </citation>
    <scope>NUCLEOTIDE SEQUENCE [LARGE SCALE GENOMIC DNA]</scope>
    <source>
        <strain evidence="1 2">CCM 8669</strain>
    </source>
</reference>
<dbReference type="Proteomes" id="UP000600171">
    <property type="component" value="Unassembled WGS sequence"/>
</dbReference>
<name>A0A917IUS6_9MICC</name>
<gene>
    <name evidence="1" type="ORF">GCM10007359_18060</name>
</gene>
<organism evidence="1 2">
    <name type="scientific">Rothia aerolata</name>
    <dbReference type="NCBI Taxonomy" id="1812262"/>
    <lineage>
        <taxon>Bacteria</taxon>
        <taxon>Bacillati</taxon>
        <taxon>Actinomycetota</taxon>
        <taxon>Actinomycetes</taxon>
        <taxon>Micrococcales</taxon>
        <taxon>Micrococcaceae</taxon>
        <taxon>Rothia</taxon>
    </lineage>
</organism>
<evidence type="ECO:0000313" key="2">
    <source>
        <dbReference type="Proteomes" id="UP000600171"/>
    </source>
</evidence>
<accession>A0A917IUS6</accession>